<sequence length="203" mass="23443">METFTANMIFNKESVAYKVSVEVKEASSDIKHLSHSGKMRIVIPNDDIKTVWEIRTTPSTINTLVDIVPSRNNRFKLQFDSNMGMEATNSKIAAGFELLIPTEHLKELKVDFLHEYRSDYGRVMFSVIKDQANVVLYDQDYQLLPGSFTFNHKISSMYTEDFIIKFASSYAAMPYLGELKVTWAPYQVITVNTNIFLQRIWNF</sequence>
<dbReference type="Proteomes" id="UP001634394">
    <property type="component" value="Unassembled WGS sequence"/>
</dbReference>
<protein>
    <submittedName>
        <fullName evidence="1">Uncharacterized protein</fullName>
    </submittedName>
</protein>
<evidence type="ECO:0000313" key="2">
    <source>
        <dbReference type="Proteomes" id="UP001634394"/>
    </source>
</evidence>
<proteinExistence type="predicted"/>
<reference evidence="1 2" key="1">
    <citation type="submission" date="2024-11" db="EMBL/GenBank/DDBJ databases">
        <title>Chromosome-level genome assembly of the freshwater bivalve Anodonta woodiana.</title>
        <authorList>
            <person name="Chen X."/>
        </authorList>
    </citation>
    <scope>NUCLEOTIDE SEQUENCE [LARGE SCALE GENOMIC DNA]</scope>
    <source>
        <strain evidence="1">MN2024</strain>
        <tissue evidence="1">Gills</tissue>
    </source>
</reference>
<accession>A0ABD3W2B2</accession>
<evidence type="ECO:0000313" key="1">
    <source>
        <dbReference type="EMBL" id="KAL3868014.1"/>
    </source>
</evidence>
<comment type="caution">
    <text evidence="1">The sequence shown here is derived from an EMBL/GenBank/DDBJ whole genome shotgun (WGS) entry which is preliminary data.</text>
</comment>
<gene>
    <name evidence="1" type="ORF">ACJMK2_040853</name>
</gene>
<organism evidence="1 2">
    <name type="scientific">Sinanodonta woodiana</name>
    <name type="common">Chinese pond mussel</name>
    <name type="synonym">Anodonta woodiana</name>
    <dbReference type="NCBI Taxonomy" id="1069815"/>
    <lineage>
        <taxon>Eukaryota</taxon>
        <taxon>Metazoa</taxon>
        <taxon>Spiralia</taxon>
        <taxon>Lophotrochozoa</taxon>
        <taxon>Mollusca</taxon>
        <taxon>Bivalvia</taxon>
        <taxon>Autobranchia</taxon>
        <taxon>Heteroconchia</taxon>
        <taxon>Palaeoheterodonta</taxon>
        <taxon>Unionida</taxon>
        <taxon>Unionoidea</taxon>
        <taxon>Unionidae</taxon>
        <taxon>Unioninae</taxon>
        <taxon>Sinanodonta</taxon>
    </lineage>
</organism>
<name>A0ABD3W2B2_SINWO</name>
<keyword evidence="2" id="KW-1185">Reference proteome</keyword>
<dbReference type="EMBL" id="JBJQND010000008">
    <property type="protein sequence ID" value="KAL3868014.1"/>
    <property type="molecule type" value="Genomic_DNA"/>
</dbReference>
<dbReference type="AlphaFoldDB" id="A0ABD3W2B2"/>